<dbReference type="SUPFAM" id="SSF47954">
    <property type="entry name" value="Cyclin-like"/>
    <property type="match status" value="2"/>
</dbReference>
<dbReference type="Pfam" id="PF00134">
    <property type="entry name" value="Cyclin_N"/>
    <property type="match status" value="1"/>
</dbReference>
<dbReference type="InterPro" id="IPR036915">
    <property type="entry name" value="Cyclin-like_sf"/>
</dbReference>
<dbReference type="FunFam" id="1.10.472.10:FF:000040">
    <property type="entry name" value="D6-type cyclin"/>
    <property type="match status" value="1"/>
</dbReference>
<evidence type="ECO:0000313" key="9">
    <source>
        <dbReference type="EMBL" id="KAG6416535.1"/>
    </source>
</evidence>
<dbReference type="InterPro" id="IPR039361">
    <property type="entry name" value="Cyclin"/>
</dbReference>
<dbReference type="InterPro" id="IPR006671">
    <property type="entry name" value="Cyclin_N"/>
</dbReference>
<feature type="domain" description="Cyclin-like" evidence="7">
    <location>
        <begin position="78"/>
        <end position="166"/>
    </location>
</feature>
<evidence type="ECO:0000256" key="6">
    <source>
        <dbReference type="SAM" id="SignalP"/>
    </source>
</evidence>
<dbReference type="GO" id="GO:0051301">
    <property type="term" value="P:cell division"/>
    <property type="evidence" value="ECO:0007669"/>
    <property type="project" value="UniProtKB-KW"/>
</dbReference>
<dbReference type="CDD" id="cd20544">
    <property type="entry name" value="CYCLIN_AtCycD-like_rpt2"/>
    <property type="match status" value="1"/>
</dbReference>
<dbReference type="Proteomes" id="UP000298416">
    <property type="component" value="Unassembled WGS sequence"/>
</dbReference>
<sequence>MESEGMLFVIAALIHSLPLSFSQEKKMEEELDLQNPFYNDPHYDDVSSLFTNESDHMSLLLSFDPLDSRFSIRRTALSLIFRAKFSYGLDPFLVYLSVNYVDRFLSKQELLDKSPWIPHILFVASLSLAAKMRNSDSSILLAVLQREGGYEFEAQSVHRMEKIILAALQWRMRSVTPFSFLQYFISLLNTREQDSSLTQSLISRASDIIYNVQHELKLLEYKPSMIAASALLCAIQDLNPPTFSSSEITLSSCEHVSKEGGLMECIGIMREASSSGTSTPTSVLEEAAVSEKKSVKRRRLNGLCDNRTFQISQIQHCL</sequence>
<comment type="caution">
    <text evidence="9">The sequence shown here is derived from an EMBL/GenBank/DDBJ whole genome shotgun (WGS) entry which is preliminary data.</text>
</comment>
<feature type="signal peptide" evidence="6">
    <location>
        <begin position="1"/>
        <end position="22"/>
    </location>
</feature>
<dbReference type="OrthoDB" id="306099at2759"/>
<protein>
    <recommendedName>
        <fullName evidence="11">Cyclin D6, plant</fullName>
    </recommendedName>
</protein>
<dbReference type="FunFam" id="1.10.472.10:FF:000060">
    <property type="entry name" value="D6-type cyclin"/>
    <property type="match status" value="1"/>
</dbReference>
<accession>A0A8X8XLC3</accession>
<evidence type="ECO:0000313" key="10">
    <source>
        <dbReference type="Proteomes" id="UP000298416"/>
    </source>
</evidence>
<reference evidence="9" key="1">
    <citation type="submission" date="2018-01" db="EMBL/GenBank/DDBJ databases">
        <authorList>
            <person name="Mao J.F."/>
        </authorList>
    </citation>
    <scope>NUCLEOTIDE SEQUENCE</scope>
    <source>
        <strain evidence="9">Huo1</strain>
        <tissue evidence="9">Leaf</tissue>
    </source>
</reference>
<keyword evidence="3 5" id="KW-0195">Cyclin</keyword>
<name>A0A8X8XLC3_SALSN</name>
<dbReference type="AlphaFoldDB" id="A0A8X8XLC3"/>
<dbReference type="Pfam" id="PF02984">
    <property type="entry name" value="Cyclin_C"/>
    <property type="match status" value="1"/>
</dbReference>
<dbReference type="PANTHER" id="PTHR10177">
    <property type="entry name" value="CYCLINS"/>
    <property type="match status" value="1"/>
</dbReference>
<keyword evidence="2" id="KW-0132">Cell division</keyword>
<feature type="domain" description="Cyclin C-terminal" evidence="8">
    <location>
        <begin position="175"/>
        <end position="301"/>
    </location>
</feature>
<evidence type="ECO:0000256" key="2">
    <source>
        <dbReference type="ARBA" id="ARBA00022618"/>
    </source>
</evidence>
<dbReference type="SMART" id="SM00385">
    <property type="entry name" value="CYCLIN"/>
    <property type="match status" value="2"/>
</dbReference>
<feature type="domain" description="Cyclin-like" evidence="7">
    <location>
        <begin position="179"/>
        <end position="271"/>
    </location>
</feature>
<comment type="similarity">
    <text evidence="1">Belongs to the cyclin family. Cyclin D subfamily.</text>
</comment>
<evidence type="ECO:0000259" key="8">
    <source>
        <dbReference type="SMART" id="SM01332"/>
    </source>
</evidence>
<keyword evidence="10" id="KW-1185">Reference proteome</keyword>
<dbReference type="EMBL" id="PNBA02000008">
    <property type="protein sequence ID" value="KAG6416535.1"/>
    <property type="molecule type" value="Genomic_DNA"/>
</dbReference>
<proteinExistence type="inferred from homology"/>
<evidence type="ECO:0000259" key="7">
    <source>
        <dbReference type="SMART" id="SM00385"/>
    </source>
</evidence>
<gene>
    <name evidence="9" type="ORF">SASPL_123967</name>
</gene>
<evidence type="ECO:0000256" key="5">
    <source>
        <dbReference type="RuleBase" id="RU000383"/>
    </source>
</evidence>
<keyword evidence="6" id="KW-0732">Signal</keyword>
<dbReference type="SMART" id="SM01332">
    <property type="entry name" value="Cyclin_C"/>
    <property type="match status" value="1"/>
</dbReference>
<evidence type="ECO:0000256" key="4">
    <source>
        <dbReference type="ARBA" id="ARBA00023306"/>
    </source>
</evidence>
<dbReference type="InterPro" id="IPR004367">
    <property type="entry name" value="Cyclin_C-dom"/>
</dbReference>
<keyword evidence="4" id="KW-0131">Cell cycle</keyword>
<dbReference type="InterPro" id="IPR013763">
    <property type="entry name" value="Cyclin-like_dom"/>
</dbReference>
<evidence type="ECO:0008006" key="11">
    <source>
        <dbReference type="Google" id="ProtNLM"/>
    </source>
</evidence>
<organism evidence="9">
    <name type="scientific">Salvia splendens</name>
    <name type="common">Scarlet sage</name>
    <dbReference type="NCBI Taxonomy" id="180675"/>
    <lineage>
        <taxon>Eukaryota</taxon>
        <taxon>Viridiplantae</taxon>
        <taxon>Streptophyta</taxon>
        <taxon>Embryophyta</taxon>
        <taxon>Tracheophyta</taxon>
        <taxon>Spermatophyta</taxon>
        <taxon>Magnoliopsida</taxon>
        <taxon>eudicotyledons</taxon>
        <taxon>Gunneridae</taxon>
        <taxon>Pentapetalae</taxon>
        <taxon>asterids</taxon>
        <taxon>lamiids</taxon>
        <taxon>Lamiales</taxon>
        <taxon>Lamiaceae</taxon>
        <taxon>Nepetoideae</taxon>
        <taxon>Mentheae</taxon>
        <taxon>Salviinae</taxon>
        <taxon>Salvia</taxon>
        <taxon>Salvia subgen. Calosphace</taxon>
        <taxon>core Calosphace</taxon>
    </lineage>
</organism>
<feature type="chain" id="PRO_5036485496" description="Cyclin D6, plant" evidence="6">
    <location>
        <begin position="23"/>
        <end position="318"/>
    </location>
</feature>
<evidence type="ECO:0000256" key="1">
    <source>
        <dbReference type="ARBA" id="ARBA00009065"/>
    </source>
</evidence>
<evidence type="ECO:0000256" key="3">
    <source>
        <dbReference type="ARBA" id="ARBA00023127"/>
    </source>
</evidence>
<dbReference type="Gene3D" id="1.10.472.10">
    <property type="entry name" value="Cyclin-like"/>
    <property type="match status" value="2"/>
</dbReference>
<reference evidence="9" key="2">
    <citation type="submission" date="2020-08" db="EMBL/GenBank/DDBJ databases">
        <title>Plant Genome Project.</title>
        <authorList>
            <person name="Zhang R.-G."/>
        </authorList>
    </citation>
    <scope>NUCLEOTIDE SEQUENCE</scope>
    <source>
        <strain evidence="9">Huo1</strain>
        <tissue evidence="9">Leaf</tissue>
    </source>
</reference>